<protein>
    <submittedName>
        <fullName evidence="2">Phage portal protein</fullName>
    </submittedName>
</protein>
<accession>A0AAU2AAL9</accession>
<proteinExistence type="predicted"/>
<feature type="region of interest" description="Disordered" evidence="1">
    <location>
        <begin position="434"/>
        <end position="471"/>
    </location>
</feature>
<sequence>MTDLTIAVNEILYRRADYETAEDYYYGRAEEVFTSKAVYRALKHTAGEFRLNFAAVPVDTVNNRLEITSVSAISESAGQYLDRAWATDELQLDIAQVHKNALIYGDSYLMVLPDGDSLQVHYNSPKNTIAIYDDENPKLMRFAAKAWEITVETNGNRETRTRVNLYYPDRWEKYISRSRKLTANPQSSEFEPFADEYTDAYGVMANPLKQKIIPVFHFRTEMPEGKPEHIRAYGPQDAINKFVVTQMAANDFHSFPQRWALATDGSSENADFDEESETVGVANQPGSLAVLKGIKEVGEFKAADPSTSIEPMRVNIRAMATVTATPLHYFEPTGNVPSGEALRVAEAPLVKKTKMRQLCFGSTWRQVFSFLLETQGMREDVQIHWRAVETFDTKEAWEIARIKKQVGLPDSQNLVEMGYDAALVATWEQQKAQEAAQRLSEGRTGVETTPVQPADTAALESGSEAGEQKAA</sequence>
<dbReference type="AlphaFoldDB" id="A0AAU2AAL9"/>
<evidence type="ECO:0000313" key="2">
    <source>
        <dbReference type="EMBL" id="WTT20596.1"/>
    </source>
</evidence>
<dbReference type="EMBL" id="CP108222">
    <property type="protein sequence ID" value="WTT20596.1"/>
    <property type="molecule type" value="Genomic_DNA"/>
</dbReference>
<reference evidence="2" key="1">
    <citation type="submission" date="2022-10" db="EMBL/GenBank/DDBJ databases">
        <title>The complete genomes of actinobacterial strains from the NBC collection.</title>
        <authorList>
            <person name="Joergensen T.S."/>
            <person name="Alvarez Arevalo M."/>
            <person name="Sterndorff E.B."/>
            <person name="Faurdal D."/>
            <person name="Vuksanovic O."/>
            <person name="Mourched A.-S."/>
            <person name="Charusanti P."/>
            <person name="Shaw S."/>
            <person name="Blin K."/>
            <person name="Weber T."/>
        </authorList>
    </citation>
    <scope>NUCLEOTIDE SEQUENCE</scope>
    <source>
        <strain evidence="2">NBC_00093</strain>
    </source>
</reference>
<dbReference type="InterPro" id="IPR021145">
    <property type="entry name" value="Portal_protein_SPP1_Gp6-like"/>
</dbReference>
<name>A0AAU2AAL9_9ACTN</name>
<gene>
    <name evidence="2" type="ORF">OHA22_36260</name>
</gene>
<organism evidence="2">
    <name type="scientific">Streptomyces sp. NBC_00093</name>
    <dbReference type="NCBI Taxonomy" id="2975649"/>
    <lineage>
        <taxon>Bacteria</taxon>
        <taxon>Bacillati</taxon>
        <taxon>Actinomycetota</taxon>
        <taxon>Actinomycetes</taxon>
        <taxon>Kitasatosporales</taxon>
        <taxon>Streptomycetaceae</taxon>
        <taxon>Streptomyces</taxon>
    </lineage>
</organism>
<dbReference type="Pfam" id="PF05133">
    <property type="entry name" value="SPP1_portal"/>
    <property type="match status" value="1"/>
</dbReference>
<evidence type="ECO:0000256" key="1">
    <source>
        <dbReference type="SAM" id="MobiDB-lite"/>
    </source>
</evidence>